<dbReference type="GO" id="GO:0080031">
    <property type="term" value="F:methyl salicylate esterase activity"/>
    <property type="evidence" value="ECO:0007669"/>
    <property type="project" value="TreeGrafter"/>
</dbReference>
<reference evidence="4" key="1">
    <citation type="submission" date="2020-06" db="EMBL/GenBank/DDBJ databases">
        <authorList>
            <person name="Li T."/>
            <person name="Hu X."/>
            <person name="Zhang T."/>
            <person name="Song X."/>
            <person name="Zhang H."/>
            <person name="Dai N."/>
            <person name="Sheng W."/>
            <person name="Hou X."/>
            <person name="Wei L."/>
        </authorList>
    </citation>
    <scope>NUCLEOTIDE SEQUENCE</scope>
    <source>
        <strain evidence="4">K16</strain>
        <tissue evidence="4">Leaf</tissue>
    </source>
</reference>
<feature type="region of interest" description="Disordered" evidence="1">
    <location>
        <begin position="144"/>
        <end position="171"/>
    </location>
</feature>
<feature type="chain" id="PRO_5042128550" evidence="2">
    <location>
        <begin position="21"/>
        <end position="397"/>
    </location>
</feature>
<reference evidence="4" key="2">
    <citation type="journal article" date="2024" name="Plant">
        <title>Genomic evolution and insights into agronomic trait innovations of Sesamum species.</title>
        <authorList>
            <person name="Miao H."/>
            <person name="Wang L."/>
            <person name="Qu L."/>
            <person name="Liu H."/>
            <person name="Sun Y."/>
            <person name="Le M."/>
            <person name="Wang Q."/>
            <person name="Wei S."/>
            <person name="Zheng Y."/>
            <person name="Lin W."/>
            <person name="Duan Y."/>
            <person name="Cao H."/>
            <person name="Xiong S."/>
            <person name="Wang X."/>
            <person name="Wei L."/>
            <person name="Li C."/>
            <person name="Ma Q."/>
            <person name="Ju M."/>
            <person name="Zhao R."/>
            <person name="Li G."/>
            <person name="Mu C."/>
            <person name="Tian Q."/>
            <person name="Mei H."/>
            <person name="Zhang T."/>
            <person name="Gao T."/>
            <person name="Zhang H."/>
        </authorList>
    </citation>
    <scope>NUCLEOTIDE SEQUENCE</scope>
    <source>
        <strain evidence="4">K16</strain>
    </source>
</reference>
<comment type="caution">
    <text evidence="4">The sequence shown here is derived from an EMBL/GenBank/DDBJ whole genome shotgun (WGS) entry which is preliminary data.</text>
</comment>
<keyword evidence="2" id="KW-0732">Signal</keyword>
<evidence type="ECO:0000313" key="5">
    <source>
        <dbReference type="Proteomes" id="UP001289374"/>
    </source>
</evidence>
<dbReference type="GO" id="GO:0080030">
    <property type="term" value="F:methyl indole-3-acetate esterase activity"/>
    <property type="evidence" value="ECO:0007669"/>
    <property type="project" value="TreeGrafter"/>
</dbReference>
<dbReference type="Proteomes" id="UP001289374">
    <property type="component" value="Unassembled WGS sequence"/>
</dbReference>
<sequence>MVVQVLQMILCHHLLLAANSFHFLYSKYKSTLIPSTKHSLLLLLIDGLALRANIRVWEVSSVTISVRLAKASSSSPPKDLLPPWLSPLAISRKSRRQASSKSKTEVVFDDSYIKQQAQIATMLYHHHLQNNGGDLLLHLERSISTKSPPSSSKKQKSLTRRSRSVSSSSPLSTSLQLYNQDAARSGGVAESKHFVLVHGGGFGAWCWYKIIALLKEGQCEVDAIDLTGSGANFCDINSITTLPQYAKPLTDFLATLADNKKSCLSDVNRRAQKFLYANGKNHQPTAIQFDESLLEDFLFNRTPSKDIALASVSMRAVPFAPVTQKLSLSASNYGSVSRFYIKTDDDFAIPQPLQEAMIQSSPPKQVFELKGSDHSPFFSRPQALHRLLVEISNLPHE</sequence>
<dbReference type="GO" id="GO:0009694">
    <property type="term" value="P:jasmonic acid metabolic process"/>
    <property type="evidence" value="ECO:0007669"/>
    <property type="project" value="TreeGrafter"/>
</dbReference>
<organism evidence="4 5">
    <name type="scientific">Sesamum angolense</name>
    <dbReference type="NCBI Taxonomy" id="2727404"/>
    <lineage>
        <taxon>Eukaryota</taxon>
        <taxon>Viridiplantae</taxon>
        <taxon>Streptophyta</taxon>
        <taxon>Embryophyta</taxon>
        <taxon>Tracheophyta</taxon>
        <taxon>Spermatophyta</taxon>
        <taxon>Magnoliopsida</taxon>
        <taxon>eudicotyledons</taxon>
        <taxon>Gunneridae</taxon>
        <taxon>Pentapetalae</taxon>
        <taxon>asterids</taxon>
        <taxon>lamiids</taxon>
        <taxon>Lamiales</taxon>
        <taxon>Pedaliaceae</taxon>
        <taxon>Sesamum</taxon>
    </lineage>
</organism>
<evidence type="ECO:0000256" key="1">
    <source>
        <dbReference type="SAM" id="MobiDB-lite"/>
    </source>
</evidence>
<evidence type="ECO:0000313" key="4">
    <source>
        <dbReference type="EMBL" id="KAK4382591.1"/>
    </source>
</evidence>
<dbReference type="InterPro" id="IPR045889">
    <property type="entry name" value="MES/HNL"/>
</dbReference>
<evidence type="ECO:0000259" key="3">
    <source>
        <dbReference type="Pfam" id="PF12697"/>
    </source>
</evidence>
<dbReference type="InterPro" id="IPR000073">
    <property type="entry name" value="AB_hydrolase_1"/>
</dbReference>
<dbReference type="EMBL" id="JACGWL010000672">
    <property type="protein sequence ID" value="KAK4382591.1"/>
    <property type="molecule type" value="Genomic_DNA"/>
</dbReference>
<dbReference type="GO" id="GO:0009696">
    <property type="term" value="P:salicylic acid metabolic process"/>
    <property type="evidence" value="ECO:0007669"/>
    <property type="project" value="TreeGrafter"/>
</dbReference>
<feature type="domain" description="AB hydrolase-1" evidence="3">
    <location>
        <begin position="194"/>
        <end position="255"/>
    </location>
</feature>
<feature type="compositionally biased region" description="Basic residues" evidence="1">
    <location>
        <begin position="153"/>
        <end position="163"/>
    </location>
</feature>
<name>A0AAE1T702_9LAMI</name>
<dbReference type="Gene3D" id="3.40.50.1820">
    <property type="entry name" value="alpha/beta hydrolase"/>
    <property type="match status" value="2"/>
</dbReference>
<keyword evidence="5" id="KW-1185">Reference proteome</keyword>
<dbReference type="AlphaFoldDB" id="A0AAE1T702"/>
<protein>
    <submittedName>
        <fullName evidence="4">Methylesterase 15, chloroplastic</fullName>
    </submittedName>
</protein>
<dbReference type="Pfam" id="PF12697">
    <property type="entry name" value="Abhydrolase_6"/>
    <property type="match status" value="1"/>
</dbReference>
<accession>A0AAE1T702</accession>
<dbReference type="PANTHER" id="PTHR10992:SF872">
    <property type="entry name" value="METHYLESTERASE 11, CHLOROPLASTIC-RELATED"/>
    <property type="match status" value="1"/>
</dbReference>
<dbReference type="SUPFAM" id="SSF53474">
    <property type="entry name" value="alpha/beta-Hydrolases"/>
    <property type="match status" value="1"/>
</dbReference>
<dbReference type="PANTHER" id="PTHR10992">
    <property type="entry name" value="METHYLESTERASE FAMILY MEMBER"/>
    <property type="match status" value="1"/>
</dbReference>
<dbReference type="GO" id="GO:0080032">
    <property type="term" value="F:methyl jasmonate esterase activity"/>
    <property type="evidence" value="ECO:0007669"/>
    <property type="project" value="TreeGrafter"/>
</dbReference>
<evidence type="ECO:0000256" key="2">
    <source>
        <dbReference type="SAM" id="SignalP"/>
    </source>
</evidence>
<dbReference type="InterPro" id="IPR029058">
    <property type="entry name" value="AB_hydrolase_fold"/>
</dbReference>
<feature type="signal peptide" evidence="2">
    <location>
        <begin position="1"/>
        <end position="20"/>
    </location>
</feature>
<proteinExistence type="predicted"/>
<gene>
    <name evidence="4" type="ORF">Sango_2858600</name>
</gene>